<dbReference type="Pfam" id="PF13511">
    <property type="entry name" value="DUF4124"/>
    <property type="match status" value="1"/>
</dbReference>
<evidence type="ECO:0000313" key="3">
    <source>
        <dbReference type="Proteomes" id="UP001500074"/>
    </source>
</evidence>
<gene>
    <name evidence="2" type="ORF">GCM10023342_27050</name>
</gene>
<reference evidence="3" key="1">
    <citation type="journal article" date="2019" name="Int. J. Syst. Evol. Microbiol.">
        <title>The Global Catalogue of Microorganisms (GCM) 10K type strain sequencing project: providing services to taxonomists for standard genome sequencing and annotation.</title>
        <authorList>
            <consortium name="The Broad Institute Genomics Platform"/>
            <consortium name="The Broad Institute Genome Sequencing Center for Infectious Disease"/>
            <person name="Wu L."/>
            <person name="Ma J."/>
        </authorList>
    </citation>
    <scope>NUCLEOTIDE SEQUENCE [LARGE SCALE GENOMIC DNA]</scope>
    <source>
        <strain evidence="3">JCM 18472</strain>
    </source>
</reference>
<dbReference type="InterPro" id="IPR025392">
    <property type="entry name" value="DUF4124"/>
</dbReference>
<protein>
    <recommendedName>
        <fullName evidence="1">DUF4124 domain-containing protein</fullName>
    </recommendedName>
</protein>
<dbReference type="InterPro" id="IPR013783">
    <property type="entry name" value="Ig-like_fold"/>
</dbReference>
<evidence type="ECO:0000313" key="2">
    <source>
        <dbReference type="EMBL" id="GAA5177899.1"/>
    </source>
</evidence>
<sequence length="206" mass="21685">MIKRVFTVVLPCAIALGIEGIGGIESAEAASVYRTTDAQGNVVFTDKSVDNAERVDLEPLTVVPAVGVDVAPPPTQRAEPAASRAGQPFMPYSTFRIAAPEDGQTLPTGAAGNVQVRLTIEPTLREDNQVRLLVDGVVSQSALNSSAFMLTNLDRGEYTLVAELLDAAGQVRHRSAPVTLYVQRASVNLPANPNNPAGLPPSRTGN</sequence>
<comment type="caution">
    <text evidence="2">The sequence shown here is derived from an EMBL/GenBank/DDBJ whole genome shotgun (WGS) entry which is preliminary data.</text>
</comment>
<proteinExistence type="predicted"/>
<keyword evidence="3" id="KW-1185">Reference proteome</keyword>
<accession>A0ABP9RHJ5</accession>
<dbReference type="Proteomes" id="UP001500074">
    <property type="component" value="Unassembled WGS sequence"/>
</dbReference>
<dbReference type="EMBL" id="BAABKI010000027">
    <property type="protein sequence ID" value="GAA5177899.1"/>
    <property type="molecule type" value="Genomic_DNA"/>
</dbReference>
<dbReference type="Gene3D" id="2.60.40.10">
    <property type="entry name" value="Immunoglobulins"/>
    <property type="match status" value="1"/>
</dbReference>
<dbReference type="RefSeq" id="WP_031385217.1">
    <property type="nucleotide sequence ID" value="NZ_BAABKI010000027.1"/>
</dbReference>
<name>A0ABP9RHJ5_9GAMM</name>
<evidence type="ECO:0000259" key="1">
    <source>
        <dbReference type="Pfam" id="PF13511"/>
    </source>
</evidence>
<feature type="domain" description="DUF4124" evidence="1">
    <location>
        <begin position="26"/>
        <end position="83"/>
    </location>
</feature>
<organism evidence="2 3">
    <name type="scientific">Modicisalibacter zincidurans</name>
    <dbReference type="NCBI Taxonomy" id="1178777"/>
    <lineage>
        <taxon>Bacteria</taxon>
        <taxon>Pseudomonadati</taxon>
        <taxon>Pseudomonadota</taxon>
        <taxon>Gammaproteobacteria</taxon>
        <taxon>Oceanospirillales</taxon>
        <taxon>Halomonadaceae</taxon>
        <taxon>Modicisalibacter</taxon>
    </lineage>
</organism>